<dbReference type="EMBL" id="CP000747">
    <property type="protein sequence ID" value="ACG79211.1"/>
    <property type="molecule type" value="Genomic_DNA"/>
</dbReference>
<dbReference type="AlphaFoldDB" id="B4R893"/>
<keyword evidence="8" id="KW-1185">Reference proteome</keyword>
<feature type="transmembrane region" description="Helical" evidence="6">
    <location>
        <begin position="62"/>
        <end position="83"/>
    </location>
</feature>
<feature type="transmembrane region" description="Helical" evidence="6">
    <location>
        <begin position="292"/>
        <end position="325"/>
    </location>
</feature>
<feature type="transmembrane region" description="Helical" evidence="6">
    <location>
        <begin position="251"/>
        <end position="272"/>
    </location>
</feature>
<dbReference type="KEGG" id="pzu:PHZ_c2802"/>
<dbReference type="RefSeq" id="WP_012523349.1">
    <property type="nucleotide sequence ID" value="NC_011144.1"/>
</dbReference>
<evidence type="ECO:0008006" key="9">
    <source>
        <dbReference type="Google" id="ProtNLM"/>
    </source>
</evidence>
<comment type="subcellular location">
    <subcellularLocation>
        <location evidence="1">Membrane</location>
        <topology evidence="1">Multi-pass membrane protein</topology>
    </subcellularLocation>
</comment>
<dbReference type="Pfam" id="PF01594">
    <property type="entry name" value="AI-2E_transport"/>
    <property type="match status" value="1"/>
</dbReference>
<evidence type="ECO:0000256" key="3">
    <source>
        <dbReference type="ARBA" id="ARBA00022692"/>
    </source>
</evidence>
<dbReference type="InterPro" id="IPR002549">
    <property type="entry name" value="AI-2E-like"/>
</dbReference>
<feature type="transmembrane region" description="Helical" evidence="6">
    <location>
        <begin position="33"/>
        <end position="50"/>
    </location>
</feature>
<dbReference type="Proteomes" id="UP000001868">
    <property type="component" value="Chromosome"/>
</dbReference>
<accession>B4R893</accession>
<evidence type="ECO:0000256" key="4">
    <source>
        <dbReference type="ARBA" id="ARBA00022989"/>
    </source>
</evidence>
<reference evidence="7 8" key="1">
    <citation type="journal article" date="2008" name="BMC Genomics">
        <title>Complete genome of Phenylobacterium zucineum - a novel facultative intracellular bacterium isolated from human erythroleukemia cell line K562.</title>
        <authorList>
            <person name="Luo Y."/>
            <person name="Xu X."/>
            <person name="Ding Z."/>
            <person name="Liu Z."/>
            <person name="Zhang B."/>
            <person name="Yan Z."/>
            <person name="Sun J."/>
            <person name="Hu S."/>
            <person name="Hu X."/>
        </authorList>
    </citation>
    <scope>NUCLEOTIDE SEQUENCE [LARGE SCALE GENOMIC DNA]</scope>
    <source>
        <strain evidence="7 8">HLK1</strain>
    </source>
</reference>
<comment type="similarity">
    <text evidence="2">Belongs to the autoinducer-2 exporter (AI-2E) (TC 2.A.86) family.</text>
</comment>
<dbReference type="PANTHER" id="PTHR21716">
    <property type="entry name" value="TRANSMEMBRANE PROTEIN"/>
    <property type="match status" value="1"/>
</dbReference>
<name>B4R893_PHEZH</name>
<keyword evidence="4 6" id="KW-1133">Transmembrane helix</keyword>
<evidence type="ECO:0000256" key="6">
    <source>
        <dbReference type="SAM" id="Phobius"/>
    </source>
</evidence>
<organism evidence="7 8">
    <name type="scientific">Phenylobacterium zucineum (strain HLK1)</name>
    <dbReference type="NCBI Taxonomy" id="450851"/>
    <lineage>
        <taxon>Bacteria</taxon>
        <taxon>Pseudomonadati</taxon>
        <taxon>Pseudomonadota</taxon>
        <taxon>Alphaproteobacteria</taxon>
        <taxon>Caulobacterales</taxon>
        <taxon>Caulobacteraceae</taxon>
        <taxon>Phenylobacterium</taxon>
    </lineage>
</organism>
<evidence type="ECO:0000256" key="2">
    <source>
        <dbReference type="ARBA" id="ARBA00009773"/>
    </source>
</evidence>
<feature type="transmembrane region" description="Helical" evidence="6">
    <location>
        <begin position="197"/>
        <end position="219"/>
    </location>
</feature>
<evidence type="ECO:0000313" key="8">
    <source>
        <dbReference type="Proteomes" id="UP000001868"/>
    </source>
</evidence>
<dbReference type="GO" id="GO:0016020">
    <property type="term" value="C:membrane"/>
    <property type="evidence" value="ECO:0007669"/>
    <property type="project" value="UniProtKB-SubCell"/>
</dbReference>
<sequence>MSAGRGNPFVGRLLTVAAFVALGALVWKLADVILLAFGAVLTAVLLHALADPLVRYARLPRPWALTAAVVGLTAATWGTLYLFGREAALQLAALSELLPNAWRALQGELSRSVLGAYILDDLRSLQHADGLIVQLGPRLIRGSASAGAAAVIVLFAGLYLAYNPSTYLGGLLKLVPARGRQRAEEVFKACGKALNRWLVGQLISMMLVGVTTGVGLWLAGVPSPLALGVVAGLGQFVPVVGPMVSMIPGLIIAAGAGWETLAWTAVVYVGAMQAEANVITPLVLRQMVELPMAVTLFAVLAMGVLLGPLGVLFATPLAVVAYVVVRMIYVEDLLGERPPERPTERPTERPAGGTG</sequence>
<dbReference type="OrthoDB" id="5761230at2"/>
<evidence type="ECO:0000256" key="5">
    <source>
        <dbReference type="ARBA" id="ARBA00023136"/>
    </source>
</evidence>
<evidence type="ECO:0000256" key="1">
    <source>
        <dbReference type="ARBA" id="ARBA00004141"/>
    </source>
</evidence>
<evidence type="ECO:0000313" key="7">
    <source>
        <dbReference type="EMBL" id="ACG79211.1"/>
    </source>
</evidence>
<dbReference type="eggNOG" id="COG0628">
    <property type="taxonomic scope" value="Bacteria"/>
</dbReference>
<proteinExistence type="inferred from homology"/>
<keyword evidence="3 6" id="KW-0812">Transmembrane</keyword>
<dbReference type="GO" id="GO:0055085">
    <property type="term" value="P:transmembrane transport"/>
    <property type="evidence" value="ECO:0007669"/>
    <property type="project" value="TreeGrafter"/>
</dbReference>
<keyword evidence="5 6" id="KW-0472">Membrane</keyword>
<feature type="transmembrane region" description="Helical" evidence="6">
    <location>
        <begin position="9"/>
        <end position="27"/>
    </location>
</feature>
<dbReference type="PANTHER" id="PTHR21716:SF62">
    <property type="entry name" value="TRANSPORT PROTEIN YDBI-RELATED"/>
    <property type="match status" value="1"/>
</dbReference>
<protein>
    <recommendedName>
        <fullName evidence="9">AI-2E family transporter</fullName>
    </recommendedName>
</protein>
<gene>
    <name evidence="7" type="ordered locus">PHZ_c2802</name>
</gene>
<dbReference type="HOGENOM" id="CLU_031275_1_0_5"/>
<feature type="transmembrane region" description="Helical" evidence="6">
    <location>
        <begin position="144"/>
        <end position="162"/>
    </location>
</feature>
<dbReference type="STRING" id="450851.PHZ_c2802"/>